<name>A0A971S1G8_9BACT</name>
<reference evidence="2" key="2">
    <citation type="submission" date="2020-01" db="EMBL/GenBank/DDBJ databases">
        <authorList>
            <person name="Campanaro S."/>
        </authorList>
    </citation>
    <scope>NUCLEOTIDE SEQUENCE</scope>
    <source>
        <strain evidence="2">AS06rmzACSIP_7</strain>
    </source>
</reference>
<protein>
    <submittedName>
        <fullName evidence="2">Uncharacterized protein</fullName>
    </submittedName>
</protein>
<sequence>MENERKRKWMRRAILAGTLAAVAVLAIFKWEDCLRALICQRAVRYDEPFGPAIAGADRIVVRADGFDCCGPVDETNILFVVTEPEQIADVASHIRFESRTTTNSFMETCMCCGGPGIDWYRGKKRIVFTAMQHEHGIRWRGFSTMRILGFRVGYGDGPLTQESQAWMKEWFRSHGIGKKEEKESANKASEATPESAPGAASSSPQG</sequence>
<dbReference type="EMBL" id="JAAYEE010000137">
    <property type="protein sequence ID" value="NLW35509.1"/>
    <property type="molecule type" value="Genomic_DNA"/>
</dbReference>
<evidence type="ECO:0000313" key="3">
    <source>
        <dbReference type="Proteomes" id="UP000777265"/>
    </source>
</evidence>
<reference evidence="2" key="1">
    <citation type="journal article" date="2020" name="Biotechnol. Biofuels">
        <title>New insights from the biogas microbiome by comprehensive genome-resolved metagenomics of nearly 1600 species originating from multiple anaerobic digesters.</title>
        <authorList>
            <person name="Campanaro S."/>
            <person name="Treu L."/>
            <person name="Rodriguez-R L.M."/>
            <person name="Kovalovszki A."/>
            <person name="Ziels R.M."/>
            <person name="Maus I."/>
            <person name="Zhu X."/>
            <person name="Kougias P.G."/>
            <person name="Basile A."/>
            <person name="Luo G."/>
            <person name="Schluter A."/>
            <person name="Konstantinidis K.T."/>
            <person name="Angelidaki I."/>
        </authorList>
    </citation>
    <scope>NUCLEOTIDE SEQUENCE</scope>
    <source>
        <strain evidence="2">AS06rmzACSIP_7</strain>
    </source>
</reference>
<proteinExistence type="predicted"/>
<evidence type="ECO:0000313" key="2">
    <source>
        <dbReference type="EMBL" id="NLW35509.1"/>
    </source>
</evidence>
<feature type="region of interest" description="Disordered" evidence="1">
    <location>
        <begin position="177"/>
        <end position="206"/>
    </location>
</feature>
<dbReference type="Proteomes" id="UP000777265">
    <property type="component" value="Unassembled WGS sequence"/>
</dbReference>
<comment type="caution">
    <text evidence="2">The sequence shown here is derived from an EMBL/GenBank/DDBJ whole genome shotgun (WGS) entry which is preliminary data.</text>
</comment>
<evidence type="ECO:0000256" key="1">
    <source>
        <dbReference type="SAM" id="MobiDB-lite"/>
    </source>
</evidence>
<accession>A0A971S1G8</accession>
<feature type="compositionally biased region" description="Low complexity" evidence="1">
    <location>
        <begin position="186"/>
        <end position="206"/>
    </location>
</feature>
<dbReference type="AlphaFoldDB" id="A0A971S1G8"/>
<gene>
    <name evidence="2" type="ORF">GXY80_08535</name>
</gene>
<organism evidence="2 3">
    <name type="scientific">Syntrophorhabdus aromaticivorans</name>
    <dbReference type="NCBI Taxonomy" id="328301"/>
    <lineage>
        <taxon>Bacteria</taxon>
        <taxon>Pseudomonadati</taxon>
        <taxon>Thermodesulfobacteriota</taxon>
        <taxon>Syntrophorhabdia</taxon>
        <taxon>Syntrophorhabdales</taxon>
        <taxon>Syntrophorhabdaceae</taxon>
        <taxon>Syntrophorhabdus</taxon>
    </lineage>
</organism>